<comment type="caution">
    <text evidence="1">The sequence shown here is derived from an EMBL/GenBank/DDBJ whole genome shotgun (WGS) entry which is preliminary data.</text>
</comment>
<keyword evidence="2" id="KW-1185">Reference proteome</keyword>
<organism evidence="1 2">
    <name type="scientific">Cichlidogyrus casuarinus</name>
    <dbReference type="NCBI Taxonomy" id="1844966"/>
    <lineage>
        <taxon>Eukaryota</taxon>
        <taxon>Metazoa</taxon>
        <taxon>Spiralia</taxon>
        <taxon>Lophotrochozoa</taxon>
        <taxon>Platyhelminthes</taxon>
        <taxon>Monogenea</taxon>
        <taxon>Monopisthocotylea</taxon>
        <taxon>Dactylogyridea</taxon>
        <taxon>Ancyrocephalidae</taxon>
        <taxon>Cichlidogyrus</taxon>
    </lineage>
</organism>
<evidence type="ECO:0000313" key="2">
    <source>
        <dbReference type="Proteomes" id="UP001626550"/>
    </source>
</evidence>
<reference evidence="1 2" key="1">
    <citation type="submission" date="2024-11" db="EMBL/GenBank/DDBJ databases">
        <title>Adaptive evolution of stress response genes in parasites aligns with host niche diversity.</title>
        <authorList>
            <person name="Hahn C."/>
            <person name="Resl P."/>
        </authorList>
    </citation>
    <scope>NUCLEOTIDE SEQUENCE [LARGE SCALE GENOMIC DNA]</scope>
    <source>
        <strain evidence="1">EGGRZ-B1_66</strain>
        <tissue evidence="1">Body</tissue>
    </source>
</reference>
<evidence type="ECO:0000313" key="1">
    <source>
        <dbReference type="EMBL" id="KAL3318826.1"/>
    </source>
</evidence>
<gene>
    <name evidence="1" type="ORF">Ciccas_002514</name>
</gene>
<dbReference type="AlphaFoldDB" id="A0ABD2QH21"/>
<accession>A0ABD2QH21</accession>
<dbReference type="EMBL" id="JBJKFK010000199">
    <property type="protein sequence ID" value="KAL3318826.1"/>
    <property type="molecule type" value="Genomic_DNA"/>
</dbReference>
<sequence>MCVKNAPVVDSASEVGGASTGEECMRLKRQICELKDQVILLKRENDTLHTRENDLKQTHVNYVRSSEERDSIYKRRLQAAQERCGCCCCLVGTEVSREPATKVNISSQTNPSPVCAQSKARITCTLQEQLPRPFKCDPKPVPQIKIKASESSFETGPMEEAHTLDSHLDDENTYSLAMLPELTNLAVSEAEPFSPNCHELMIFSNSASTRLTHSTEFRSPPAFGVVVDSSSAYQLPQPHNDSHTNKSRFNINYSSHWEPPVSVSYQVFTK</sequence>
<proteinExistence type="predicted"/>
<protein>
    <submittedName>
        <fullName evidence="1">Uncharacterized protein</fullName>
    </submittedName>
</protein>
<dbReference type="Proteomes" id="UP001626550">
    <property type="component" value="Unassembled WGS sequence"/>
</dbReference>
<name>A0ABD2QH21_9PLAT</name>